<protein>
    <submittedName>
        <fullName evidence="1">Uncharacterized protein</fullName>
    </submittedName>
</protein>
<proteinExistence type="predicted"/>
<name>A0A6P1KAS3_FAUOS</name>
<organism evidence="1">
    <name type="scientific">Faucicola osloensis</name>
    <name type="common">Moraxella osloensis</name>
    <dbReference type="NCBI Taxonomy" id="34062"/>
    <lineage>
        <taxon>Bacteria</taxon>
        <taxon>Pseudomonadati</taxon>
        <taxon>Pseudomonadota</taxon>
        <taxon>Gammaproteobacteria</taxon>
        <taxon>Moraxellales</taxon>
        <taxon>Moraxellaceae</taxon>
        <taxon>Faucicola</taxon>
    </lineage>
</organism>
<dbReference type="AlphaFoldDB" id="A0A6P1KAS3"/>
<sequence length="126" mass="15281">MKLVTLYIPKEKTESFHQWLCDKRNVNGEIKNLTNNPNDFLYIESFSNWIDELDKEDIYEIKSLVGDFSSFTIHWRNNHNLFMFLSEINEIYSFVIDNDNWQKKINTELMKLNFEEFDKWILGKSE</sequence>
<evidence type="ECO:0000313" key="1">
    <source>
        <dbReference type="EMBL" id="QHG08938.1"/>
    </source>
</evidence>
<gene>
    <name evidence="1" type="ORF">GSF12_02910</name>
</gene>
<reference evidence="1" key="1">
    <citation type="journal article" date="2020" name="Microbiol. Resour. Announc.">
        <title>Complete Genome Sequence of Moraxella osloensis Strain YV1, Isolated from an Australian Wastewater Treatment Plant.</title>
        <authorList>
            <person name="Batinovic S."/>
            <person name="Rice D.T.F."/>
            <person name="Seviour R.J."/>
            <person name="Petrovski S."/>
        </authorList>
    </citation>
    <scope>NUCLEOTIDE SEQUENCE</scope>
    <source>
        <strain evidence="1">YV1</strain>
    </source>
</reference>
<accession>A0A6P1KAS3</accession>
<dbReference type="EMBL" id="CP047226">
    <property type="protein sequence ID" value="QHG08938.1"/>
    <property type="molecule type" value="Genomic_DNA"/>
</dbReference>